<accession>X1JEA5</accession>
<sequence length="40" mass="5036">SFFWLRQMLKLQHLPPGKKYFLQNEKKYEKDNIDQRLKLL</sequence>
<feature type="non-terminal residue" evidence="1">
    <location>
        <position position="1"/>
    </location>
</feature>
<organism evidence="1">
    <name type="scientific">marine sediment metagenome</name>
    <dbReference type="NCBI Taxonomy" id="412755"/>
    <lineage>
        <taxon>unclassified sequences</taxon>
        <taxon>metagenomes</taxon>
        <taxon>ecological metagenomes</taxon>
    </lineage>
</organism>
<evidence type="ECO:0000313" key="1">
    <source>
        <dbReference type="EMBL" id="GAH93016.1"/>
    </source>
</evidence>
<dbReference type="AlphaFoldDB" id="X1JEA5"/>
<gene>
    <name evidence="1" type="ORF">S03H2_68910</name>
</gene>
<dbReference type="EMBL" id="BARU01045407">
    <property type="protein sequence ID" value="GAH93016.1"/>
    <property type="molecule type" value="Genomic_DNA"/>
</dbReference>
<proteinExistence type="predicted"/>
<name>X1JEA5_9ZZZZ</name>
<reference evidence="1" key="1">
    <citation type="journal article" date="2014" name="Front. Microbiol.">
        <title>High frequency of phylogenetically diverse reductive dehalogenase-homologous genes in deep subseafloor sedimentary metagenomes.</title>
        <authorList>
            <person name="Kawai M."/>
            <person name="Futagami T."/>
            <person name="Toyoda A."/>
            <person name="Takaki Y."/>
            <person name="Nishi S."/>
            <person name="Hori S."/>
            <person name="Arai W."/>
            <person name="Tsubouchi T."/>
            <person name="Morono Y."/>
            <person name="Uchiyama I."/>
            <person name="Ito T."/>
            <person name="Fujiyama A."/>
            <person name="Inagaki F."/>
            <person name="Takami H."/>
        </authorList>
    </citation>
    <scope>NUCLEOTIDE SEQUENCE</scope>
    <source>
        <strain evidence="1">Expedition CK06-06</strain>
    </source>
</reference>
<protein>
    <submittedName>
        <fullName evidence="1">Uncharacterized protein</fullName>
    </submittedName>
</protein>
<comment type="caution">
    <text evidence="1">The sequence shown here is derived from an EMBL/GenBank/DDBJ whole genome shotgun (WGS) entry which is preliminary data.</text>
</comment>